<evidence type="ECO:0000256" key="1">
    <source>
        <dbReference type="ARBA" id="ARBA00001946"/>
    </source>
</evidence>
<evidence type="ECO:0000313" key="8">
    <source>
        <dbReference type="EMBL" id="TPX71042.1"/>
    </source>
</evidence>
<feature type="active site" description="Proton donor" evidence="5">
    <location>
        <position position="11"/>
    </location>
</feature>
<keyword evidence="3" id="KW-0378">Hydrolase</keyword>
<name>A0A507F4J6_9FUNG</name>
<dbReference type="EMBL" id="QEAP01000262">
    <property type="protein sequence ID" value="TPX71042.1"/>
    <property type="molecule type" value="Genomic_DNA"/>
</dbReference>
<dbReference type="PANTHER" id="PTHR20889">
    <property type="entry name" value="PHOSPHATASE, ORPHAN 1, 2"/>
    <property type="match status" value="1"/>
</dbReference>
<feature type="binding site" evidence="6">
    <location>
        <position position="97"/>
    </location>
    <ligand>
        <name>substrate</name>
    </ligand>
</feature>
<dbReference type="PANTHER" id="PTHR20889:SF12">
    <property type="entry name" value="LP01149P"/>
    <property type="match status" value="1"/>
</dbReference>
<evidence type="ECO:0000256" key="6">
    <source>
        <dbReference type="PIRSR" id="PIRSR031051-2"/>
    </source>
</evidence>
<dbReference type="SUPFAM" id="SSF56784">
    <property type="entry name" value="HAD-like"/>
    <property type="match status" value="1"/>
</dbReference>
<reference evidence="8 9" key="1">
    <citation type="journal article" date="2019" name="Sci. Rep.">
        <title>Comparative genomics of chytrid fungi reveal insights into the obligate biotrophic and pathogenic lifestyle of Synchytrium endobioticum.</title>
        <authorList>
            <person name="van de Vossenberg B.T.L.H."/>
            <person name="Warris S."/>
            <person name="Nguyen H.D.T."/>
            <person name="van Gent-Pelzer M.P.E."/>
            <person name="Joly D.L."/>
            <person name="van de Geest H.C."/>
            <person name="Bonants P.J.M."/>
            <person name="Smith D.S."/>
            <person name="Levesque C.A."/>
            <person name="van der Lee T.A.J."/>
        </authorList>
    </citation>
    <scope>NUCLEOTIDE SEQUENCE [LARGE SCALE GENOMIC DNA]</scope>
    <source>
        <strain evidence="8 9">CBS 675.73</strain>
    </source>
</reference>
<protein>
    <submittedName>
        <fullName evidence="8">Uncharacterized protein</fullName>
    </submittedName>
</protein>
<keyword evidence="4 7" id="KW-0460">Magnesium</keyword>
<dbReference type="InterPro" id="IPR036412">
    <property type="entry name" value="HAD-like_sf"/>
</dbReference>
<dbReference type="Gene3D" id="3.40.50.1000">
    <property type="entry name" value="HAD superfamily/HAD-like"/>
    <property type="match status" value="1"/>
</dbReference>
<evidence type="ECO:0000313" key="9">
    <source>
        <dbReference type="Proteomes" id="UP000320333"/>
    </source>
</evidence>
<dbReference type="Pfam" id="PF06888">
    <property type="entry name" value="Put_Phosphatase"/>
    <property type="match status" value="1"/>
</dbReference>
<dbReference type="GO" id="GO:0016791">
    <property type="term" value="F:phosphatase activity"/>
    <property type="evidence" value="ECO:0007669"/>
    <property type="project" value="InterPro"/>
</dbReference>
<evidence type="ECO:0000256" key="5">
    <source>
        <dbReference type="PIRSR" id="PIRSR031051-1"/>
    </source>
</evidence>
<proteinExistence type="predicted"/>
<gene>
    <name evidence="8" type="ORF">CcCBS67573_g06304</name>
</gene>
<dbReference type="STRING" id="246404.A0A507F4J6"/>
<evidence type="ECO:0000256" key="4">
    <source>
        <dbReference type="ARBA" id="ARBA00022842"/>
    </source>
</evidence>
<comment type="cofactor">
    <cofactor evidence="1 7">
        <name>Mg(2+)</name>
        <dbReference type="ChEBI" id="CHEBI:18420"/>
    </cofactor>
</comment>
<dbReference type="AlphaFoldDB" id="A0A507F4J6"/>
<organism evidence="8 9">
    <name type="scientific">Chytriomyces confervae</name>
    <dbReference type="NCBI Taxonomy" id="246404"/>
    <lineage>
        <taxon>Eukaryota</taxon>
        <taxon>Fungi</taxon>
        <taxon>Fungi incertae sedis</taxon>
        <taxon>Chytridiomycota</taxon>
        <taxon>Chytridiomycota incertae sedis</taxon>
        <taxon>Chytridiomycetes</taxon>
        <taxon>Chytridiales</taxon>
        <taxon>Chytriomycetaceae</taxon>
        <taxon>Chytriomyces</taxon>
    </lineage>
</organism>
<evidence type="ECO:0000256" key="7">
    <source>
        <dbReference type="PIRSR" id="PIRSR031051-3"/>
    </source>
</evidence>
<dbReference type="InterPro" id="IPR023214">
    <property type="entry name" value="HAD_sf"/>
</dbReference>
<dbReference type="OrthoDB" id="10267182at2759"/>
<comment type="caution">
    <text evidence="8">The sequence shown here is derived from an EMBL/GenBank/DDBJ whole genome shotgun (WGS) entry which is preliminary data.</text>
</comment>
<evidence type="ECO:0000256" key="2">
    <source>
        <dbReference type="ARBA" id="ARBA00022723"/>
    </source>
</evidence>
<accession>A0A507F4J6</accession>
<feature type="binding site" evidence="7">
    <location>
        <position position="178"/>
    </location>
    <ligand>
        <name>Mg(2+)</name>
        <dbReference type="ChEBI" id="CHEBI:18420"/>
    </ligand>
</feature>
<feature type="active site" description="Nucleophile" evidence="5">
    <location>
        <position position="9"/>
    </location>
</feature>
<dbReference type="InterPro" id="IPR016965">
    <property type="entry name" value="Pase_PHOSPHO-typ"/>
</dbReference>
<feature type="binding site" evidence="7">
    <location>
        <position position="9"/>
    </location>
    <ligand>
        <name>Mg(2+)</name>
        <dbReference type="ChEBI" id="CHEBI:18420"/>
    </ligand>
</feature>
<keyword evidence="2 7" id="KW-0479">Metal-binding</keyword>
<dbReference type="InterPro" id="IPR006384">
    <property type="entry name" value="HAD_hydro_PyrdxlP_Pase-like"/>
</dbReference>
<feature type="binding site" evidence="6">
    <location>
        <position position="20"/>
    </location>
    <ligand>
        <name>substrate</name>
    </ligand>
</feature>
<dbReference type="NCBIfam" id="TIGR01489">
    <property type="entry name" value="DKMTPPase-SF"/>
    <property type="match status" value="1"/>
</dbReference>
<sequence>MVKILAAFDFDFTLVDNDSDHFVFDKLSPTLRKKMSELQSSVQWTDLMHLLLGELNASGVSKADIIQLLGQIEFNPAILKMFETIKNAGGDIIVVSDANTVYIDEILKAKEAKNARHYVSELVTNPGTWDDAGRLHVARRVSPPATHGCPSICSLNLCKGTEMQKRMSEYDIVLYGGDGKNDYCPMTKLGEKDFALARRGHSLEKLISGDDTYEKGIKANLLWWNEADEMLAHVEGILAKLKN</sequence>
<feature type="binding site" evidence="7">
    <location>
        <position position="11"/>
    </location>
    <ligand>
        <name>Mg(2+)</name>
        <dbReference type="ChEBI" id="CHEBI:18420"/>
    </ligand>
</feature>
<keyword evidence="9" id="KW-1185">Reference proteome</keyword>
<dbReference type="GO" id="GO:0046872">
    <property type="term" value="F:metal ion binding"/>
    <property type="evidence" value="ECO:0007669"/>
    <property type="project" value="UniProtKB-KW"/>
</dbReference>
<dbReference type="Proteomes" id="UP000320333">
    <property type="component" value="Unassembled WGS sequence"/>
</dbReference>
<evidence type="ECO:0000256" key="3">
    <source>
        <dbReference type="ARBA" id="ARBA00022801"/>
    </source>
</evidence>
<dbReference type="PIRSF" id="PIRSF031051">
    <property type="entry name" value="PyrdxlP_Pase_PHOSPHO2"/>
    <property type="match status" value="1"/>
</dbReference>
<dbReference type="NCBIfam" id="TIGR01488">
    <property type="entry name" value="HAD-SF-IB"/>
    <property type="match status" value="1"/>
</dbReference>